<dbReference type="Proteomes" id="UP000799767">
    <property type="component" value="Unassembled WGS sequence"/>
</dbReference>
<dbReference type="InterPro" id="IPR000073">
    <property type="entry name" value="AB_hydrolase_1"/>
</dbReference>
<dbReference type="PANTHER" id="PTHR43194:SF5">
    <property type="entry name" value="PIMELOYL-[ACYL-CARRIER PROTEIN] METHYL ESTER ESTERASE"/>
    <property type="match status" value="1"/>
</dbReference>
<gene>
    <name evidence="2" type="ORF">BDY17DRAFT_309115</name>
</gene>
<dbReference type="PANTHER" id="PTHR43194">
    <property type="entry name" value="HYDROLASE ALPHA/BETA FOLD FAMILY"/>
    <property type="match status" value="1"/>
</dbReference>
<dbReference type="GeneID" id="54476288"/>
<name>A0A6A6Q1F8_9PEZI</name>
<dbReference type="RefSeq" id="XP_033592388.1">
    <property type="nucleotide sequence ID" value="XM_033735286.1"/>
</dbReference>
<protein>
    <submittedName>
        <fullName evidence="2">Alpha/Beta hydrolase protein</fullName>
    </submittedName>
</protein>
<dbReference type="SUPFAM" id="SSF53474">
    <property type="entry name" value="alpha/beta-Hydrolases"/>
    <property type="match status" value="1"/>
</dbReference>
<dbReference type="AlphaFoldDB" id="A0A6A6Q1F8"/>
<evidence type="ECO:0000313" key="3">
    <source>
        <dbReference type="Proteomes" id="UP000799767"/>
    </source>
</evidence>
<dbReference type="Gene3D" id="3.40.50.1820">
    <property type="entry name" value="alpha/beta hydrolase"/>
    <property type="match status" value="1"/>
</dbReference>
<keyword evidence="3" id="KW-1185">Reference proteome</keyword>
<dbReference type="InterPro" id="IPR050228">
    <property type="entry name" value="Carboxylesterase_BioH"/>
</dbReference>
<organism evidence="2 3">
    <name type="scientific">Neohortaea acidophila</name>
    <dbReference type="NCBI Taxonomy" id="245834"/>
    <lineage>
        <taxon>Eukaryota</taxon>
        <taxon>Fungi</taxon>
        <taxon>Dikarya</taxon>
        <taxon>Ascomycota</taxon>
        <taxon>Pezizomycotina</taxon>
        <taxon>Dothideomycetes</taxon>
        <taxon>Dothideomycetidae</taxon>
        <taxon>Mycosphaerellales</taxon>
        <taxon>Teratosphaeriaceae</taxon>
        <taxon>Neohortaea</taxon>
    </lineage>
</organism>
<sequence>MGLDSTFAFEGWSIKYTFSKSAGNQQSPGSTVAFVHGTPWSSVVFQPVAKAMIASGRYSVLLYDLPGYGQSQAFQASHPKTENAMFDGDTSVRFQAAALAALLSHLHLTGSLAPAVIAHDIAGAIALRTHLLHGCDFASLLLMDTNAVLPWGDGFYKMVRAEPHVFLQLPSKTFEAIVRSVIRSACFNPRTLASGWEEALAIPWTAGLDGDASEAALETKQRSFVRQIAQANDEMLDRNLYANVKCPVKIVWGSNDDWIPREKMDRLAQLLNHCLRDFVVIPEAGHLIMIDQPERVTWEIFDWLDRGQTAER</sequence>
<evidence type="ECO:0000313" key="2">
    <source>
        <dbReference type="EMBL" id="KAF2485819.1"/>
    </source>
</evidence>
<evidence type="ECO:0000259" key="1">
    <source>
        <dbReference type="Pfam" id="PF12697"/>
    </source>
</evidence>
<dbReference type="GO" id="GO:0016787">
    <property type="term" value="F:hydrolase activity"/>
    <property type="evidence" value="ECO:0007669"/>
    <property type="project" value="UniProtKB-KW"/>
</dbReference>
<proteinExistence type="predicted"/>
<keyword evidence="2" id="KW-0378">Hydrolase</keyword>
<dbReference type="OrthoDB" id="6431331at2759"/>
<reference evidence="2" key="1">
    <citation type="journal article" date="2020" name="Stud. Mycol.">
        <title>101 Dothideomycetes genomes: a test case for predicting lifestyles and emergence of pathogens.</title>
        <authorList>
            <person name="Haridas S."/>
            <person name="Albert R."/>
            <person name="Binder M."/>
            <person name="Bloem J."/>
            <person name="Labutti K."/>
            <person name="Salamov A."/>
            <person name="Andreopoulos B."/>
            <person name="Baker S."/>
            <person name="Barry K."/>
            <person name="Bills G."/>
            <person name="Bluhm B."/>
            <person name="Cannon C."/>
            <person name="Castanera R."/>
            <person name="Culley D."/>
            <person name="Daum C."/>
            <person name="Ezra D."/>
            <person name="Gonzalez J."/>
            <person name="Henrissat B."/>
            <person name="Kuo A."/>
            <person name="Liang C."/>
            <person name="Lipzen A."/>
            <person name="Lutzoni F."/>
            <person name="Magnuson J."/>
            <person name="Mondo S."/>
            <person name="Nolan M."/>
            <person name="Ohm R."/>
            <person name="Pangilinan J."/>
            <person name="Park H.-J."/>
            <person name="Ramirez L."/>
            <person name="Alfaro M."/>
            <person name="Sun H."/>
            <person name="Tritt A."/>
            <person name="Yoshinaga Y."/>
            <person name="Zwiers L.-H."/>
            <person name="Turgeon B."/>
            <person name="Goodwin S."/>
            <person name="Spatafora J."/>
            <person name="Crous P."/>
            <person name="Grigoriev I."/>
        </authorList>
    </citation>
    <scope>NUCLEOTIDE SEQUENCE</scope>
    <source>
        <strain evidence="2">CBS 113389</strain>
    </source>
</reference>
<feature type="domain" description="AB hydrolase-1" evidence="1">
    <location>
        <begin position="34"/>
        <end position="296"/>
    </location>
</feature>
<accession>A0A6A6Q1F8</accession>
<dbReference type="InterPro" id="IPR029058">
    <property type="entry name" value="AB_hydrolase_fold"/>
</dbReference>
<dbReference type="EMBL" id="MU001633">
    <property type="protein sequence ID" value="KAF2485819.1"/>
    <property type="molecule type" value="Genomic_DNA"/>
</dbReference>
<dbReference type="Pfam" id="PF12697">
    <property type="entry name" value="Abhydrolase_6"/>
    <property type="match status" value="1"/>
</dbReference>